<feature type="region of interest" description="Disordered" evidence="1">
    <location>
        <begin position="156"/>
        <end position="213"/>
    </location>
</feature>
<keyword evidence="2" id="KW-1133">Transmembrane helix</keyword>
<evidence type="ECO:0008006" key="5">
    <source>
        <dbReference type="Google" id="ProtNLM"/>
    </source>
</evidence>
<keyword evidence="2" id="KW-0472">Membrane</keyword>
<feature type="transmembrane region" description="Helical" evidence="2">
    <location>
        <begin position="20"/>
        <end position="44"/>
    </location>
</feature>
<gene>
    <name evidence="3" type="ORF">UY98_C0001G0025</name>
</gene>
<keyword evidence="2" id="KW-0812">Transmembrane</keyword>
<sequence length="391" mass="41176">MADIPQSAPRTPYPAEEPRASLLSNILAIVGFIILIVVVIWGLVHLAGISRTWLSSLFGGGASAIEVSAPERAVSGVPFDVSWKYNEPVEGTYAFLYQCRSGLQFQTPGPSGNMSIPCGAAFTLASATKEISLTPFLGSDGALDVPVSIVFMPNATSTDSTSSPQAGAGQAAQQAQGSATVTITPAEAPAPAPAPEPPAPTPSPVPAPPPVARTPADLSVRIVSVTSDGYGNGAAVFDIANVGGSSSGAYHFSASLPTRSGYAYTSPAQSPLAPGSHIVSTLRFSQAVSGVFTVSITTPDANQSNNYASQFLNAPYYNYNDAYNYLPTGQAGNYPYSPYGAMPYQTQYSSAYYPYSSYGQYPYAYQPYSPQYYGGEYYQQSPYSAYYPYAY</sequence>
<evidence type="ECO:0000313" key="3">
    <source>
        <dbReference type="EMBL" id="KKW47978.1"/>
    </source>
</evidence>
<feature type="compositionally biased region" description="Pro residues" evidence="1">
    <location>
        <begin position="188"/>
        <end position="212"/>
    </location>
</feature>
<feature type="compositionally biased region" description="Low complexity" evidence="1">
    <location>
        <begin position="165"/>
        <end position="187"/>
    </location>
</feature>
<name>A0A0G1YWY6_9BACT</name>
<protein>
    <recommendedName>
        <fullName evidence="5">CARDB domain-containing protein</fullName>
    </recommendedName>
</protein>
<proteinExistence type="predicted"/>
<evidence type="ECO:0000313" key="4">
    <source>
        <dbReference type="Proteomes" id="UP000034789"/>
    </source>
</evidence>
<evidence type="ECO:0000256" key="1">
    <source>
        <dbReference type="SAM" id="MobiDB-lite"/>
    </source>
</evidence>
<dbReference type="Proteomes" id="UP000034789">
    <property type="component" value="Unassembled WGS sequence"/>
</dbReference>
<accession>A0A0G1YWY6</accession>
<organism evidence="3 4">
    <name type="scientific">Candidatus Kaiserbacteria bacterium GW2011_GWA2_58_9</name>
    <dbReference type="NCBI Taxonomy" id="1618672"/>
    <lineage>
        <taxon>Bacteria</taxon>
        <taxon>Candidatus Kaiseribacteriota</taxon>
    </lineage>
</organism>
<dbReference type="AlphaFoldDB" id="A0A0G1YWY6"/>
<reference evidence="3 4" key="1">
    <citation type="journal article" date="2015" name="Nature">
        <title>rRNA introns, odd ribosomes, and small enigmatic genomes across a large radiation of phyla.</title>
        <authorList>
            <person name="Brown C.T."/>
            <person name="Hug L.A."/>
            <person name="Thomas B.C."/>
            <person name="Sharon I."/>
            <person name="Castelle C.J."/>
            <person name="Singh A."/>
            <person name="Wilkins M.J."/>
            <person name="Williams K.H."/>
            <person name="Banfield J.F."/>
        </authorList>
    </citation>
    <scope>NUCLEOTIDE SEQUENCE [LARGE SCALE GENOMIC DNA]</scope>
</reference>
<dbReference type="EMBL" id="LCSD01000001">
    <property type="protein sequence ID" value="KKW47978.1"/>
    <property type="molecule type" value="Genomic_DNA"/>
</dbReference>
<comment type="caution">
    <text evidence="3">The sequence shown here is derived from an EMBL/GenBank/DDBJ whole genome shotgun (WGS) entry which is preliminary data.</text>
</comment>
<evidence type="ECO:0000256" key="2">
    <source>
        <dbReference type="SAM" id="Phobius"/>
    </source>
</evidence>